<feature type="transmembrane region" description="Helical" evidence="13">
    <location>
        <begin position="46"/>
        <end position="66"/>
    </location>
</feature>
<keyword evidence="3" id="KW-0813">Transport</keyword>
<proteinExistence type="inferred from homology"/>
<feature type="transmembrane region" description="Helical" evidence="13">
    <location>
        <begin position="327"/>
        <end position="359"/>
    </location>
</feature>
<dbReference type="GO" id="GO:0006814">
    <property type="term" value="P:sodium ion transport"/>
    <property type="evidence" value="ECO:0007669"/>
    <property type="project" value="UniProtKB-KW"/>
</dbReference>
<protein>
    <submittedName>
        <fullName evidence="14">Sodium:solute symporter</fullName>
    </submittedName>
</protein>
<feature type="transmembrane region" description="Helical" evidence="13">
    <location>
        <begin position="403"/>
        <end position="426"/>
    </location>
</feature>
<feature type="transmembrane region" description="Helical" evidence="13">
    <location>
        <begin position="12"/>
        <end position="34"/>
    </location>
</feature>
<evidence type="ECO:0000313" key="14">
    <source>
        <dbReference type="EMBL" id="MFC6837820.1"/>
    </source>
</evidence>
<dbReference type="GO" id="GO:0015293">
    <property type="term" value="F:symporter activity"/>
    <property type="evidence" value="ECO:0007669"/>
    <property type="project" value="UniProtKB-KW"/>
</dbReference>
<dbReference type="InterPro" id="IPR050277">
    <property type="entry name" value="Sodium:Solute_Symporter"/>
</dbReference>
<dbReference type="Gene3D" id="1.20.1730.10">
    <property type="entry name" value="Sodium/glucose cotransporter"/>
    <property type="match status" value="1"/>
</dbReference>
<keyword evidence="6" id="KW-0769">Symport</keyword>
<dbReference type="Pfam" id="PF00474">
    <property type="entry name" value="SSF"/>
    <property type="match status" value="1"/>
</dbReference>
<evidence type="ECO:0000256" key="4">
    <source>
        <dbReference type="ARBA" id="ARBA00022475"/>
    </source>
</evidence>
<dbReference type="InterPro" id="IPR001734">
    <property type="entry name" value="Na/solute_symporter"/>
</dbReference>
<feature type="transmembrane region" description="Helical" evidence="13">
    <location>
        <begin position="379"/>
        <end position="397"/>
    </location>
</feature>
<evidence type="ECO:0000256" key="10">
    <source>
        <dbReference type="ARBA" id="ARBA00023136"/>
    </source>
</evidence>
<feature type="transmembrane region" description="Helical" evidence="13">
    <location>
        <begin position="438"/>
        <end position="455"/>
    </location>
</feature>
<feature type="transmembrane region" description="Helical" evidence="13">
    <location>
        <begin position="134"/>
        <end position="156"/>
    </location>
</feature>
<dbReference type="CDD" id="cd10322">
    <property type="entry name" value="SLC5sbd"/>
    <property type="match status" value="1"/>
</dbReference>
<evidence type="ECO:0000256" key="9">
    <source>
        <dbReference type="ARBA" id="ARBA00023065"/>
    </source>
</evidence>
<evidence type="ECO:0000256" key="5">
    <source>
        <dbReference type="ARBA" id="ARBA00022692"/>
    </source>
</evidence>
<evidence type="ECO:0000256" key="6">
    <source>
        <dbReference type="ARBA" id="ARBA00022847"/>
    </source>
</evidence>
<evidence type="ECO:0000256" key="2">
    <source>
        <dbReference type="ARBA" id="ARBA00006434"/>
    </source>
</evidence>
<dbReference type="Proteomes" id="UP001596406">
    <property type="component" value="Unassembled WGS sequence"/>
</dbReference>
<dbReference type="EMBL" id="JBHSXM010000002">
    <property type="protein sequence ID" value="MFC6837820.1"/>
    <property type="molecule type" value="Genomic_DNA"/>
</dbReference>
<dbReference type="InterPro" id="IPR038377">
    <property type="entry name" value="Na/Glc_symporter_sf"/>
</dbReference>
<name>A0ABD5UBI9_9EURY</name>
<dbReference type="GO" id="GO:0005886">
    <property type="term" value="C:plasma membrane"/>
    <property type="evidence" value="ECO:0007669"/>
    <property type="project" value="UniProtKB-SubCell"/>
</dbReference>
<comment type="similarity">
    <text evidence="2 12">Belongs to the sodium:solute symporter (SSF) (TC 2.A.21) family.</text>
</comment>
<evidence type="ECO:0000256" key="13">
    <source>
        <dbReference type="SAM" id="Phobius"/>
    </source>
</evidence>
<keyword evidence="10 13" id="KW-0472">Membrane</keyword>
<evidence type="ECO:0000256" key="1">
    <source>
        <dbReference type="ARBA" id="ARBA00004651"/>
    </source>
</evidence>
<feature type="transmembrane region" description="Helical" evidence="13">
    <location>
        <begin position="461"/>
        <end position="479"/>
    </location>
</feature>
<keyword evidence="5 13" id="KW-0812">Transmembrane</keyword>
<evidence type="ECO:0000256" key="11">
    <source>
        <dbReference type="ARBA" id="ARBA00023201"/>
    </source>
</evidence>
<evidence type="ECO:0000256" key="8">
    <source>
        <dbReference type="ARBA" id="ARBA00023053"/>
    </source>
</evidence>
<feature type="transmembrane region" description="Helical" evidence="13">
    <location>
        <begin position="245"/>
        <end position="261"/>
    </location>
</feature>
<evidence type="ECO:0000313" key="15">
    <source>
        <dbReference type="Proteomes" id="UP001596406"/>
    </source>
</evidence>
<evidence type="ECO:0000256" key="12">
    <source>
        <dbReference type="RuleBase" id="RU362091"/>
    </source>
</evidence>
<dbReference type="PANTHER" id="PTHR48086">
    <property type="entry name" value="SODIUM/PROLINE SYMPORTER-RELATED"/>
    <property type="match status" value="1"/>
</dbReference>
<feature type="transmembrane region" description="Helical" evidence="13">
    <location>
        <begin position="86"/>
        <end position="108"/>
    </location>
</feature>
<feature type="transmembrane region" description="Helical" evidence="13">
    <location>
        <begin position="282"/>
        <end position="307"/>
    </location>
</feature>
<sequence length="517" mass="55681">MTDPLALQGGILTLRNVLLVLGLYMVVVLVIAYYANKHLSVEPEDYYLGGGLGTLVLTGTVLATWYSTFAFLGGPGTYYTSGTSWLYFAFFNITGALLIWVVGTRFWLLGQKFGHITPSDLVAGFYEEDDGVRILVAAIAILALVPYAVIQLTGAAQALVGAMGSPQYFTWGVVALMVMVTFYLYVGGLRAVAWIDTLQGAIFMSLLVITAGVVALWAGGIETGFSLALENNEDLWVFTESESPGAWYTGALIWTVAWVFIPHMWQRMLMAKSPKVIAKTSILSGTAALWIITFSAVIIGGVSSGMIPELPDGIPSDGLMTYVYTEIFPAGALFIVVAAFAAGMSTISSQILTSSSIFVRDVVKRPFRPEMASTREGQIGRYFTVVFSAIVLAFALSPAAEQAIIPLATDGVALALLYLPCVVGLFVWEGASTAGAKWSLLLGLVFMQLSIWTPFGAIFPFFGPPVYGLLFATLVYYVVSKVTTPVPMAHQNEYREVLIKGMRVHDPSATDAVPGDD</sequence>
<accession>A0ABD5UBI9</accession>
<feature type="transmembrane region" description="Helical" evidence="13">
    <location>
        <begin position="198"/>
        <end position="219"/>
    </location>
</feature>
<comment type="subcellular location">
    <subcellularLocation>
        <location evidence="1">Cell membrane</location>
        <topology evidence="1">Multi-pass membrane protein</topology>
    </subcellularLocation>
</comment>
<dbReference type="PROSITE" id="PS50283">
    <property type="entry name" value="NA_SOLUT_SYMP_3"/>
    <property type="match status" value="1"/>
</dbReference>
<gene>
    <name evidence="14" type="ORF">ACFQHK_15110</name>
</gene>
<comment type="caution">
    <text evidence="14">The sequence shown here is derived from an EMBL/GenBank/DDBJ whole genome shotgun (WGS) entry which is preliminary data.</text>
</comment>
<dbReference type="PANTHER" id="PTHR48086:SF3">
    <property type="entry name" value="SODIUM_PROLINE SYMPORTER"/>
    <property type="match status" value="1"/>
</dbReference>
<keyword evidence="15" id="KW-1185">Reference proteome</keyword>
<organism evidence="14 15">
    <name type="scientific">Halomarina ordinaria</name>
    <dbReference type="NCBI Taxonomy" id="3033939"/>
    <lineage>
        <taxon>Archaea</taxon>
        <taxon>Methanobacteriati</taxon>
        <taxon>Methanobacteriota</taxon>
        <taxon>Stenosarchaea group</taxon>
        <taxon>Halobacteria</taxon>
        <taxon>Halobacteriales</taxon>
        <taxon>Natronomonadaceae</taxon>
        <taxon>Halomarina</taxon>
    </lineage>
</organism>
<feature type="transmembrane region" description="Helical" evidence="13">
    <location>
        <begin position="168"/>
        <end position="186"/>
    </location>
</feature>
<evidence type="ECO:0000256" key="3">
    <source>
        <dbReference type="ARBA" id="ARBA00022448"/>
    </source>
</evidence>
<evidence type="ECO:0000256" key="7">
    <source>
        <dbReference type="ARBA" id="ARBA00022989"/>
    </source>
</evidence>
<keyword evidence="7 13" id="KW-1133">Transmembrane helix</keyword>
<reference evidence="14 15" key="1">
    <citation type="journal article" date="2019" name="Int. J. Syst. Evol. Microbiol.">
        <title>The Global Catalogue of Microorganisms (GCM) 10K type strain sequencing project: providing services to taxonomists for standard genome sequencing and annotation.</title>
        <authorList>
            <consortium name="The Broad Institute Genomics Platform"/>
            <consortium name="The Broad Institute Genome Sequencing Center for Infectious Disease"/>
            <person name="Wu L."/>
            <person name="Ma J."/>
        </authorList>
    </citation>
    <scope>NUCLEOTIDE SEQUENCE [LARGE SCALE GENOMIC DNA]</scope>
    <source>
        <strain evidence="14 15">PSRA2</strain>
    </source>
</reference>
<dbReference type="AlphaFoldDB" id="A0ABD5UBI9"/>
<keyword evidence="9" id="KW-0406">Ion transport</keyword>
<dbReference type="RefSeq" id="WP_304449536.1">
    <property type="nucleotide sequence ID" value="NZ_JARRAH010000002.1"/>
</dbReference>
<keyword evidence="11" id="KW-0739">Sodium transport</keyword>
<keyword evidence="8" id="KW-0915">Sodium</keyword>
<keyword evidence="4" id="KW-1003">Cell membrane</keyword>